<dbReference type="AlphaFoldDB" id="A0A853IYR9"/>
<evidence type="ECO:0000313" key="3">
    <source>
        <dbReference type="EMBL" id="NZA02789.1"/>
    </source>
</evidence>
<feature type="compositionally biased region" description="Low complexity" evidence="1">
    <location>
        <begin position="89"/>
        <end position="98"/>
    </location>
</feature>
<feature type="compositionally biased region" description="Pro residues" evidence="1">
    <location>
        <begin position="79"/>
        <end position="88"/>
    </location>
</feature>
<keyword evidence="4" id="KW-1185">Reference proteome</keyword>
<evidence type="ECO:0000256" key="1">
    <source>
        <dbReference type="SAM" id="MobiDB-lite"/>
    </source>
</evidence>
<feature type="signal peptide" evidence="2">
    <location>
        <begin position="1"/>
        <end position="16"/>
    </location>
</feature>
<organism evidence="3 4">
    <name type="scientific">Ottowia beijingensis</name>
    <dbReference type="NCBI Taxonomy" id="1207057"/>
    <lineage>
        <taxon>Bacteria</taxon>
        <taxon>Pseudomonadati</taxon>
        <taxon>Pseudomonadota</taxon>
        <taxon>Betaproteobacteria</taxon>
        <taxon>Burkholderiales</taxon>
        <taxon>Comamonadaceae</taxon>
        <taxon>Ottowia</taxon>
    </lineage>
</organism>
<dbReference type="Proteomes" id="UP000589716">
    <property type="component" value="Unassembled WGS sequence"/>
</dbReference>
<sequence length="105" mass="10358">MGLALGLAAAPAGAQAAVITFDDLTCSAWGTLIPNGYAGLNWSNFDCIDGATAWDGNSGYNAGRVSGSHVAYNGAVSPPNSPSPPPAAPSSTSIACTSRARGTTT</sequence>
<feature type="region of interest" description="Disordered" evidence="1">
    <location>
        <begin position="71"/>
        <end position="105"/>
    </location>
</feature>
<proteinExistence type="predicted"/>
<protein>
    <submittedName>
        <fullName evidence="3">Uncharacterized protein</fullName>
    </submittedName>
</protein>
<accession>A0A853IYR9</accession>
<name>A0A853IYR9_9BURK</name>
<reference evidence="3 4" key="1">
    <citation type="submission" date="2020-07" db="EMBL/GenBank/DDBJ databases">
        <authorList>
            <person name="Maaloum M."/>
        </authorList>
    </citation>
    <scope>NUCLEOTIDE SEQUENCE [LARGE SCALE GENOMIC DNA]</scope>
    <source>
        <strain evidence="3 4">GCS-AN-3</strain>
    </source>
</reference>
<gene>
    <name evidence="3" type="ORF">H0I39_15470</name>
</gene>
<comment type="caution">
    <text evidence="3">The sequence shown here is derived from an EMBL/GenBank/DDBJ whole genome shotgun (WGS) entry which is preliminary data.</text>
</comment>
<feature type="chain" id="PRO_5032617136" evidence="2">
    <location>
        <begin position="17"/>
        <end position="105"/>
    </location>
</feature>
<dbReference type="RefSeq" id="WP_180551081.1">
    <property type="nucleotide sequence ID" value="NZ_JACCKX010000001.1"/>
</dbReference>
<evidence type="ECO:0000256" key="2">
    <source>
        <dbReference type="SAM" id="SignalP"/>
    </source>
</evidence>
<evidence type="ECO:0000313" key="4">
    <source>
        <dbReference type="Proteomes" id="UP000589716"/>
    </source>
</evidence>
<dbReference type="EMBL" id="JACCKX010000001">
    <property type="protein sequence ID" value="NZA02789.1"/>
    <property type="molecule type" value="Genomic_DNA"/>
</dbReference>
<keyword evidence="2" id="KW-0732">Signal</keyword>